<organism evidence="1 2">
    <name type="scientific">Lentinula lateritia</name>
    <dbReference type="NCBI Taxonomy" id="40482"/>
    <lineage>
        <taxon>Eukaryota</taxon>
        <taxon>Fungi</taxon>
        <taxon>Dikarya</taxon>
        <taxon>Basidiomycota</taxon>
        <taxon>Agaricomycotina</taxon>
        <taxon>Agaricomycetes</taxon>
        <taxon>Agaricomycetidae</taxon>
        <taxon>Agaricales</taxon>
        <taxon>Marasmiineae</taxon>
        <taxon>Omphalotaceae</taxon>
        <taxon>Lentinula</taxon>
    </lineage>
</organism>
<dbReference type="Proteomes" id="UP001150238">
    <property type="component" value="Unassembled WGS sequence"/>
</dbReference>
<gene>
    <name evidence="1" type="ORF">C8J55DRAFT_485851</name>
</gene>
<evidence type="ECO:0000313" key="1">
    <source>
        <dbReference type="EMBL" id="KAJ4493165.1"/>
    </source>
</evidence>
<evidence type="ECO:0000313" key="2">
    <source>
        <dbReference type="Proteomes" id="UP001150238"/>
    </source>
</evidence>
<sequence>MPASPYTLPIFQAQVKPGGIYDELSDIFSSMGPSAIANAEFRVDFFCQNFGDDFTSHFSYIDKESEEFNVNVFGEILRAAHGTRARSRLELEGSYRNRDQGRE</sequence>
<dbReference type="EMBL" id="JANVFS010000004">
    <property type="protein sequence ID" value="KAJ4493165.1"/>
    <property type="molecule type" value="Genomic_DNA"/>
</dbReference>
<proteinExistence type="predicted"/>
<reference evidence="1" key="2">
    <citation type="journal article" date="2023" name="Proc. Natl. Acad. Sci. U.S.A.">
        <title>A global phylogenomic analysis of the shiitake genus Lentinula.</title>
        <authorList>
            <person name="Sierra-Patev S."/>
            <person name="Min B."/>
            <person name="Naranjo-Ortiz M."/>
            <person name="Looney B."/>
            <person name="Konkel Z."/>
            <person name="Slot J.C."/>
            <person name="Sakamoto Y."/>
            <person name="Steenwyk J.L."/>
            <person name="Rokas A."/>
            <person name="Carro J."/>
            <person name="Camarero S."/>
            <person name="Ferreira P."/>
            <person name="Molpeceres G."/>
            <person name="Ruiz-Duenas F.J."/>
            <person name="Serrano A."/>
            <person name="Henrissat B."/>
            <person name="Drula E."/>
            <person name="Hughes K.W."/>
            <person name="Mata J.L."/>
            <person name="Ishikawa N.K."/>
            <person name="Vargas-Isla R."/>
            <person name="Ushijima S."/>
            <person name="Smith C.A."/>
            <person name="Donoghue J."/>
            <person name="Ahrendt S."/>
            <person name="Andreopoulos W."/>
            <person name="He G."/>
            <person name="LaButti K."/>
            <person name="Lipzen A."/>
            <person name="Ng V."/>
            <person name="Riley R."/>
            <person name="Sandor L."/>
            <person name="Barry K."/>
            <person name="Martinez A.T."/>
            <person name="Xiao Y."/>
            <person name="Gibbons J.G."/>
            <person name="Terashima K."/>
            <person name="Grigoriev I.V."/>
            <person name="Hibbett D."/>
        </authorList>
    </citation>
    <scope>NUCLEOTIDE SEQUENCE</scope>
    <source>
        <strain evidence="1">Sp2 HRB7682 ss15</strain>
    </source>
</reference>
<dbReference type="AlphaFoldDB" id="A0A9W9AZV2"/>
<comment type="caution">
    <text evidence="1">The sequence shown here is derived from an EMBL/GenBank/DDBJ whole genome shotgun (WGS) entry which is preliminary data.</text>
</comment>
<accession>A0A9W9AZV2</accession>
<protein>
    <submittedName>
        <fullName evidence="1">Uncharacterized protein</fullName>
    </submittedName>
</protein>
<name>A0A9W9AZV2_9AGAR</name>
<reference evidence="1" key="1">
    <citation type="submission" date="2022-08" db="EMBL/GenBank/DDBJ databases">
        <authorList>
            <consortium name="DOE Joint Genome Institute"/>
            <person name="Min B."/>
            <person name="Riley R."/>
            <person name="Sierra-Patev S."/>
            <person name="Naranjo-Ortiz M."/>
            <person name="Looney B."/>
            <person name="Konkel Z."/>
            <person name="Slot J.C."/>
            <person name="Sakamoto Y."/>
            <person name="Steenwyk J.L."/>
            <person name="Rokas A."/>
            <person name="Carro J."/>
            <person name="Camarero S."/>
            <person name="Ferreira P."/>
            <person name="Molpeceres G."/>
            <person name="Ruiz-Duenas F.J."/>
            <person name="Serrano A."/>
            <person name="Henrissat B."/>
            <person name="Drula E."/>
            <person name="Hughes K.W."/>
            <person name="Mata J.L."/>
            <person name="Ishikawa N.K."/>
            <person name="Vargas-Isla R."/>
            <person name="Ushijima S."/>
            <person name="Smith C.A."/>
            <person name="Ahrendt S."/>
            <person name="Andreopoulos W."/>
            <person name="He G."/>
            <person name="Labutti K."/>
            <person name="Lipzen A."/>
            <person name="Ng V."/>
            <person name="Sandor L."/>
            <person name="Barry K."/>
            <person name="Martinez A.T."/>
            <person name="Xiao Y."/>
            <person name="Gibbons J.G."/>
            <person name="Terashima K."/>
            <person name="Hibbett D.S."/>
            <person name="Grigoriev I.V."/>
        </authorList>
    </citation>
    <scope>NUCLEOTIDE SEQUENCE</scope>
    <source>
        <strain evidence="1">Sp2 HRB7682 ss15</strain>
    </source>
</reference>